<accession>A0ABP9GY93</accession>
<dbReference type="Proteomes" id="UP001500466">
    <property type="component" value="Unassembled WGS sequence"/>
</dbReference>
<evidence type="ECO:0000313" key="4">
    <source>
        <dbReference type="Proteomes" id="UP001500466"/>
    </source>
</evidence>
<sequence>MREILGKRRRERSALLSAATACARWGWPVVPGIGIAAWAGTCGCGQDDCPLPGAHPDTPPPPDPDTPVLPHTAGSARPPLMAASADERMVRWWWSRFPDAPVVVATGVRVAALSVPAEAGVRALRQLDTLGVRTGPVTVAPGRYGFLVRPYALDELADLLDRYGLNRYGSVPFTLRCHGPGGFLALPPSRVPGGPLRWAVAPRPGDLSGASAPWLPHVSDLVRTLVDTCHSVTHVRRSA</sequence>
<reference evidence="4" key="1">
    <citation type="journal article" date="2019" name="Int. J. Syst. Evol. Microbiol.">
        <title>The Global Catalogue of Microorganisms (GCM) 10K type strain sequencing project: providing services to taxonomists for standard genome sequencing and annotation.</title>
        <authorList>
            <consortium name="The Broad Institute Genomics Platform"/>
            <consortium name="The Broad Institute Genome Sequencing Center for Infectious Disease"/>
            <person name="Wu L."/>
            <person name="Ma J."/>
        </authorList>
    </citation>
    <scope>NUCLEOTIDE SEQUENCE [LARGE SCALE GENOMIC DNA]</scope>
    <source>
        <strain evidence="4">JCM 17986</strain>
    </source>
</reference>
<dbReference type="InterPro" id="IPR015330">
    <property type="entry name" value="DNA_primase/pol_bifunc_N"/>
</dbReference>
<organism evidence="3 4">
    <name type="scientific">Yinghuangia aomiensis</name>
    <dbReference type="NCBI Taxonomy" id="676205"/>
    <lineage>
        <taxon>Bacteria</taxon>
        <taxon>Bacillati</taxon>
        <taxon>Actinomycetota</taxon>
        <taxon>Actinomycetes</taxon>
        <taxon>Kitasatosporales</taxon>
        <taxon>Streptomycetaceae</taxon>
        <taxon>Yinghuangia</taxon>
    </lineage>
</organism>
<dbReference type="Pfam" id="PF09250">
    <property type="entry name" value="Prim-Pol"/>
    <property type="match status" value="1"/>
</dbReference>
<dbReference type="EMBL" id="BAABHS010000003">
    <property type="protein sequence ID" value="GAA4951232.1"/>
    <property type="molecule type" value="Genomic_DNA"/>
</dbReference>
<evidence type="ECO:0000259" key="2">
    <source>
        <dbReference type="SMART" id="SM00943"/>
    </source>
</evidence>
<dbReference type="SMART" id="SM00943">
    <property type="entry name" value="Prim-Pol"/>
    <property type="match status" value="1"/>
</dbReference>
<keyword evidence="4" id="KW-1185">Reference proteome</keyword>
<feature type="compositionally biased region" description="Pro residues" evidence="1">
    <location>
        <begin position="57"/>
        <end position="67"/>
    </location>
</feature>
<protein>
    <submittedName>
        <fullName evidence="3">Bifunctional DNA primase/polymerase</fullName>
    </submittedName>
</protein>
<gene>
    <name evidence="3" type="ORF">GCM10023205_10070</name>
</gene>
<comment type="caution">
    <text evidence="3">The sequence shown here is derived from an EMBL/GenBank/DDBJ whole genome shotgun (WGS) entry which is preliminary data.</text>
</comment>
<name>A0ABP9GY93_9ACTN</name>
<feature type="region of interest" description="Disordered" evidence="1">
    <location>
        <begin position="53"/>
        <end position="77"/>
    </location>
</feature>
<feature type="domain" description="DNA primase/polymerase bifunctional N-terminal" evidence="2">
    <location>
        <begin position="18"/>
        <end position="215"/>
    </location>
</feature>
<proteinExistence type="predicted"/>
<evidence type="ECO:0000256" key="1">
    <source>
        <dbReference type="SAM" id="MobiDB-lite"/>
    </source>
</evidence>
<evidence type="ECO:0000313" key="3">
    <source>
        <dbReference type="EMBL" id="GAA4951232.1"/>
    </source>
</evidence>